<dbReference type="RefSeq" id="WP_013053080.1">
    <property type="nucleotide sequence ID" value="NC_014012.1"/>
</dbReference>
<protein>
    <recommendedName>
        <fullName evidence="4">RTX toxin</fullName>
    </recommendedName>
</protein>
<keyword evidence="3" id="KW-1185">Reference proteome</keyword>
<gene>
    <name evidence="2" type="ordered locus">SVI_3816</name>
</gene>
<dbReference type="HOGENOM" id="CLU_243803_0_0_6"/>
<organism evidence="2 3">
    <name type="scientific">Shewanella violacea (strain JCM 10179 / CIP 106290 / LMG 19151 / DSS12)</name>
    <dbReference type="NCBI Taxonomy" id="637905"/>
    <lineage>
        <taxon>Bacteria</taxon>
        <taxon>Pseudomonadati</taxon>
        <taxon>Pseudomonadota</taxon>
        <taxon>Gammaproteobacteria</taxon>
        <taxon>Alteromonadales</taxon>
        <taxon>Shewanellaceae</taxon>
        <taxon>Shewanella</taxon>
    </lineage>
</organism>
<feature type="region of interest" description="Disordered" evidence="1">
    <location>
        <begin position="85"/>
        <end position="108"/>
    </location>
</feature>
<feature type="compositionally biased region" description="Polar residues" evidence="1">
    <location>
        <begin position="87"/>
        <end position="108"/>
    </location>
</feature>
<reference evidence="3" key="1">
    <citation type="journal article" date="2010" name="Mol. Biosyst.">
        <title>Complete genome sequence and comparative analysis of Shewanella violacea, a psychrophilic and piezophilic bacterium from deep sea floor sediments.</title>
        <authorList>
            <person name="Aono E."/>
            <person name="Baba T."/>
            <person name="Ara T."/>
            <person name="Nishi T."/>
            <person name="Nakamichi T."/>
            <person name="Inamoto E."/>
            <person name="Toyonaga H."/>
            <person name="Hasegawa M."/>
            <person name="Takai Y."/>
            <person name="Okumura Y."/>
            <person name="Baba M."/>
            <person name="Tomita M."/>
            <person name="Kato C."/>
            <person name="Oshima T."/>
            <person name="Nakasone K."/>
            <person name="Mori H."/>
        </authorList>
    </citation>
    <scope>NUCLEOTIDE SEQUENCE [LARGE SCALE GENOMIC DNA]</scope>
    <source>
        <strain evidence="3">JCM 10179 / CIP 106290 / LMG 19151 / DSS12</strain>
    </source>
</reference>
<name>D4ZCP2_SHEVD</name>
<dbReference type="KEGG" id="svo:SVI_3816"/>
<evidence type="ECO:0000313" key="3">
    <source>
        <dbReference type="Proteomes" id="UP000002350"/>
    </source>
</evidence>
<evidence type="ECO:0008006" key="4">
    <source>
        <dbReference type="Google" id="ProtNLM"/>
    </source>
</evidence>
<dbReference type="InterPro" id="IPR013783">
    <property type="entry name" value="Ig-like_fold"/>
</dbReference>
<dbReference type="EMBL" id="AP011177">
    <property type="protein sequence ID" value="BAJ03787.1"/>
    <property type="molecule type" value="Genomic_DNA"/>
</dbReference>
<dbReference type="Gene3D" id="2.60.40.10">
    <property type="entry name" value="Immunoglobulins"/>
    <property type="match status" value="13"/>
</dbReference>
<dbReference type="STRING" id="637905.SVI_3816"/>
<dbReference type="OrthoDB" id="5649378at2"/>
<dbReference type="NCBIfam" id="NF033510">
    <property type="entry name" value="Ca_tandemer"/>
    <property type="match status" value="13"/>
</dbReference>
<evidence type="ECO:0000313" key="2">
    <source>
        <dbReference type="EMBL" id="BAJ03787.1"/>
    </source>
</evidence>
<accession>D4ZCP2</accession>
<evidence type="ECO:0000256" key="1">
    <source>
        <dbReference type="SAM" id="MobiDB-lite"/>
    </source>
</evidence>
<dbReference type="eggNOG" id="COG2304">
    <property type="taxonomic scope" value="Bacteria"/>
</dbReference>
<dbReference type="Proteomes" id="UP000002350">
    <property type="component" value="Chromosome"/>
</dbReference>
<sequence length="1613" mass="168574">MAVLSEAILYYVQSNDNIWAVTSGKHWLPLPADSIISGLMLYQVSSDDIQIDGDQLPSILISEKSETLPLDIAVRIAPHLSGRFDAQQDSRVSQTSHAKTSDSAEVTPNQQGINLGFQLIANTDHHLTPTSGFDTRGDSLGKYLSDEQNSGVEQDGFLTLQLSVAIQDAGDGYINSVETPVVDLIGQAIDARDGQALLLTLTDIYGQQISLDILVTGESWQVTDLDISILADGVITAEITAPSYPGIAHKGQDTSIKDTQAGITVEIVDTNQFLNATEMSALNLTGQVNNVENGQTVTVSLTDDNGHSLALETLVVSGAWFINDIDLSGFDDGSLKVTAATLDIAGNPTSASTRLPVDILASITIEIDTGSDTVINASESLSTDMSGTVFDIENGQAVTVQVADYLGHRVTFSTTVVNGLWQIQDADLSSLTDGELVFTATAADLQGNLAESSDKAQKDTQASVTIAIVDNDDVINAAEISTIEAKGSVTNIEDGQVVTINFKDNSGHELTMTTTVIGGQWSVTGVDLTAFDDGSLVAEAQVIDKAGNNATATSDIPIDTQASITINVDSGKDTVINQSETLSTDIYGTVKDIEDGQTVSLEVIDKDGNSLSFTTTVTLGQWSLDNTDLSALLDGPLTFNVSAIDLAGNPAHADLGRYKETQAVITIGAIDTDGVLNGIESAASLLAGLVNNVEDGRPVLITVTDNLGTSLTFTSTVRNGVWTVKDADLSSLADGSLILQADTSDLAGNLASNTNTIEKDTGPVKVTIEITTGSDDTLNQFESPSATLHGQTLNIEDGRIVTITVTDINNRSLTFQALVNDNLWQLDNVDLSSLADGAIAATADVSDIAGNNANAIDNKNKNVVADIEFNPATEDQTLNATTVQSALFQGDCVDIEDGQTVTVTFTDSSNNSLTFTSQVTGGQWLVNNLDLSSLLDGDISVTTQAIDIYGNPASDTTSLHKDTQAQVSIEILDNNDLLNPQEMTAVIIRGSVTNIEDGCTVTVTLTDGTNTVTDTAIVTAGIWQLSAQDLSGFEDGMLTATANVMDAAGNTATANTSTPIDLLASVTISVDTSQNVSDAIINAAEMNKVDISGTTADIENNQTITVVVRDASLNELTFTTTVINDVWNINDADLSSLTDGALTFEASVSDLAGNLATSSTSVQKDSLASITIEIDTGSDTVINASESLGTDMSGTVFDIENGQAVTIQVADYLGHRVTFSTTVVNGLWQIQDADLSSLADGELVFTATAADLQGNLAESSDKAQKDTQASVTIAIVDNDGVLNPQEMTAVIIRGSVTNIEDGRTVTVTLTDGTNTVTDTAIVTAGIWQLSAQDLSGFEDGMLTATANVMDAAGNTATANTSTPIDLLASVTISVDTSQNVSDAIINAAEMNKVDISGTTADIENNQTITVVVRDASLNELTFTTTVINDVWNINDADLSSLTDGALTFDASVSDLAGNLATSSTSVQKDSLASITIEIDTGSDTVINASESLGTDMSGTVFDIENGQAVTIQVADYLGHRVTFSTTVVNGLWQIQDADLSSLADGELVFTATSADLQGNLAESSDKAQKDTQASVTIAIVDNDGVIDAAEISTIEAQGSVTNIEDGASGHHQL</sequence>
<proteinExistence type="predicted"/>